<evidence type="ECO:0000313" key="1">
    <source>
        <dbReference type="EMBL" id="WDD98420.1"/>
    </source>
</evidence>
<keyword evidence="2" id="KW-1185">Reference proteome</keyword>
<sequence length="58" mass="6816">MSPDQLRALKQLRQLFEEGRANPQQIKQLSDLLSLINQQRPVPRDWDTDINDNTDKKV</sequence>
<dbReference type="Proteomes" id="UP000032568">
    <property type="component" value="Chromosome"/>
</dbReference>
<evidence type="ECO:0000313" key="2">
    <source>
        <dbReference type="Proteomes" id="UP000032568"/>
    </source>
</evidence>
<protein>
    <submittedName>
        <fullName evidence="1">Uncharacterized protein</fullName>
    </submittedName>
</protein>
<gene>
    <name evidence="1" type="ORF">SG35_024660</name>
</gene>
<name>A0AAE9YNR4_9GAMM</name>
<accession>A0AAE9YNR4</accession>
<proteinExistence type="predicted"/>
<dbReference type="KEGG" id="tact:SG35_024660"/>
<dbReference type="EMBL" id="CP059735">
    <property type="protein sequence ID" value="WDD98420.1"/>
    <property type="molecule type" value="Genomic_DNA"/>
</dbReference>
<organism evidence="1 2">
    <name type="scientific">Thalassomonas actiniarum</name>
    <dbReference type="NCBI Taxonomy" id="485447"/>
    <lineage>
        <taxon>Bacteria</taxon>
        <taxon>Pseudomonadati</taxon>
        <taxon>Pseudomonadota</taxon>
        <taxon>Gammaproteobacteria</taxon>
        <taxon>Alteromonadales</taxon>
        <taxon>Colwelliaceae</taxon>
        <taxon>Thalassomonas</taxon>
    </lineage>
</organism>
<dbReference type="RefSeq" id="WP_160298406.1">
    <property type="nucleotide sequence ID" value="NZ_CP059735.1"/>
</dbReference>
<reference evidence="1 2" key="1">
    <citation type="journal article" date="2015" name="Genome Announc.">
        <title>Draft Genome Sequences of Marine Isolates of Thalassomonas viridans and Thalassomonas actiniarum.</title>
        <authorList>
            <person name="Olonade I."/>
            <person name="van Zyl L.J."/>
            <person name="Trindade M."/>
        </authorList>
    </citation>
    <scope>NUCLEOTIDE SEQUENCE [LARGE SCALE GENOMIC DNA]</scope>
    <source>
        <strain evidence="1 2">A5K-106</strain>
    </source>
</reference>
<dbReference type="AlphaFoldDB" id="A0AAE9YNR4"/>
<reference evidence="1 2" key="2">
    <citation type="journal article" date="2022" name="Mar. Drugs">
        <title>Bioassay-Guided Fractionation Leads to the Detection of Cholic Acid Generated by the Rare Thalassomonas sp.</title>
        <authorList>
            <person name="Pheiffer F."/>
            <person name="Schneider Y.K."/>
            <person name="Hansen E.H."/>
            <person name="Andersen J.H."/>
            <person name="Isaksson J."/>
            <person name="Busche T."/>
            <person name="R C."/>
            <person name="Kalinowski J."/>
            <person name="Zyl L.V."/>
            <person name="Trindade M."/>
        </authorList>
    </citation>
    <scope>NUCLEOTIDE SEQUENCE [LARGE SCALE GENOMIC DNA]</scope>
    <source>
        <strain evidence="1 2">A5K-106</strain>
    </source>
</reference>